<dbReference type="AlphaFoldDB" id="A0AAN0NDP9"/>
<dbReference type="CDD" id="cd13401">
    <property type="entry name" value="Slt70-like"/>
    <property type="match status" value="1"/>
</dbReference>
<dbReference type="Gene3D" id="1.25.20.10">
    <property type="entry name" value="Bacterial muramidases"/>
    <property type="match status" value="1"/>
</dbReference>
<dbReference type="InterPro" id="IPR023346">
    <property type="entry name" value="Lysozyme-like_dom_sf"/>
</dbReference>
<feature type="chain" id="PRO_5042900472" evidence="5">
    <location>
        <begin position="25"/>
        <end position="671"/>
    </location>
</feature>
<evidence type="ECO:0000256" key="1">
    <source>
        <dbReference type="ARBA" id="ARBA00007734"/>
    </source>
</evidence>
<dbReference type="Pfam" id="PF01464">
    <property type="entry name" value="SLT"/>
    <property type="match status" value="1"/>
</dbReference>
<comment type="similarity">
    <text evidence="1">Belongs to the transglycosylase Slt family.</text>
</comment>
<gene>
    <name evidence="7" type="ORF">AABB28_11615</name>
</gene>
<dbReference type="SUPFAM" id="SSF53955">
    <property type="entry name" value="Lysozyme-like"/>
    <property type="match status" value="1"/>
</dbReference>
<proteinExistence type="inferred from homology"/>
<dbReference type="EMBL" id="CP151762">
    <property type="protein sequence ID" value="WZU62536.1"/>
    <property type="molecule type" value="Genomic_DNA"/>
</dbReference>
<feature type="signal peptide" evidence="5">
    <location>
        <begin position="1"/>
        <end position="24"/>
    </location>
</feature>
<accession>A0AAN0NDP9</accession>
<dbReference type="InterPro" id="IPR008258">
    <property type="entry name" value="Transglycosylase_SLT_dom_1"/>
</dbReference>
<evidence type="ECO:0000313" key="7">
    <source>
        <dbReference type="EMBL" id="WZU62536.1"/>
    </source>
</evidence>
<protein>
    <submittedName>
        <fullName evidence="7">Lytic transglycosylase domain-containing protein</fullName>
    </submittedName>
</protein>
<organism evidence="7 8">
    <name type="scientific">Yoonia algicola</name>
    <dbReference type="NCBI Taxonomy" id="3137368"/>
    <lineage>
        <taxon>Bacteria</taxon>
        <taxon>Pseudomonadati</taxon>
        <taxon>Pseudomonadota</taxon>
        <taxon>Alphaproteobacteria</taxon>
        <taxon>Rhodobacterales</taxon>
        <taxon>Paracoccaceae</taxon>
        <taxon>Yoonia</taxon>
    </lineage>
</organism>
<keyword evidence="3 5" id="KW-0732">Signal</keyword>
<sequence>MKFQKFIISSLVYAVAAVSVQAQSVDPKSIAAIDAAQSDWDVAIEIAQGVGPVTQDTLMWLRLRSGDVRFATYRDFLNRRADWPGLDRLRAEAELMIDDSVASADIVAWFAGQTPQTGEGAVRLAQAHLALGQADAARDVLRDTWINERLSEDGQAVMVAMFGEELGPFHAARVDALLWRSRAEDATRMLSLLSADLAALAAARIGYITRADNLPALVDAVPAALRQDPGLAYARYSWLASRGERTDAIQMLLERSTSAAALGEPFRWSGWRRVLARWEMREGRAEQAYQLASRHYLTEGESYADLEWLAGYLSLTYLGDPTQALIHFQNGLRASSGPISLGRMHYWIGRTHVVKGNVDLAAEAFSAGAAHQTSFYGLLASEKVGRALDPSLAGTPVDWRAAPVFENDIVQAALILLAGGERGAAFTFFAQLGQTLSATEIATLGAYLTEIDEPFYTLLLGKAAVERGIVIPSVYYPIHDLAAMDLPAAPSLALSIARRESEFNETIASPVGALGLMQVMPATAEEVSGNLGIPYSRGRLTNDWQYNATLGAHYLAYLEEEFGSSPVMIAAGYNAGPSRPRQWIDERGDPRLLEMDVVDWIEHIPFRETRNYVMRVTESIPVYGARLTGQTGPVRFTELLIGKKPLLRPRARPQRVASDVPSDVVRPVARP</sequence>
<dbReference type="InterPro" id="IPR008939">
    <property type="entry name" value="Lytic_TGlycosylase_superhlx_U"/>
</dbReference>
<dbReference type="SUPFAM" id="SSF48435">
    <property type="entry name" value="Bacterial muramidases"/>
    <property type="match status" value="1"/>
</dbReference>
<dbReference type="PANTHER" id="PTHR37423:SF2">
    <property type="entry name" value="MEMBRANE-BOUND LYTIC MUREIN TRANSGLYCOSYLASE C"/>
    <property type="match status" value="1"/>
</dbReference>
<feature type="region of interest" description="Disordered" evidence="4">
    <location>
        <begin position="651"/>
        <end position="671"/>
    </location>
</feature>
<keyword evidence="8" id="KW-1185">Reference proteome</keyword>
<dbReference type="GO" id="GO:0004553">
    <property type="term" value="F:hydrolase activity, hydrolyzing O-glycosyl compounds"/>
    <property type="evidence" value="ECO:0007669"/>
    <property type="project" value="InterPro"/>
</dbReference>
<evidence type="ECO:0000256" key="4">
    <source>
        <dbReference type="SAM" id="MobiDB-lite"/>
    </source>
</evidence>
<reference evidence="7 8" key="1">
    <citation type="submission" date="2024-04" db="EMBL/GenBank/DDBJ databases">
        <title>Phylogenomic analyses of a clade within the roseobacter group suggest taxonomic reassignments of species of the genera Aestuariivita, Citreicella, Loktanella, Nautella, Pelagibaca, Ruegeria, Thalassobius, Thiobacimonas and Tropicibacter, and the proposal o.</title>
        <authorList>
            <person name="Jeon C.O."/>
        </authorList>
    </citation>
    <scope>NUCLEOTIDE SEQUENCE [LARGE SCALE GENOMIC DNA]</scope>
    <source>
        <strain evidence="7 8">G8-12</strain>
    </source>
</reference>
<dbReference type="Gene3D" id="1.10.530.10">
    <property type="match status" value="1"/>
</dbReference>
<evidence type="ECO:0000256" key="5">
    <source>
        <dbReference type="SAM" id="SignalP"/>
    </source>
</evidence>
<evidence type="ECO:0000313" key="8">
    <source>
        <dbReference type="Proteomes" id="UP001451782"/>
    </source>
</evidence>
<evidence type="ECO:0000259" key="6">
    <source>
        <dbReference type="Pfam" id="PF01464"/>
    </source>
</evidence>
<evidence type="ECO:0000256" key="3">
    <source>
        <dbReference type="ARBA" id="ARBA00022729"/>
    </source>
</evidence>
<comment type="similarity">
    <text evidence="2">Belongs to the virb1 family.</text>
</comment>
<dbReference type="Proteomes" id="UP001451782">
    <property type="component" value="Chromosome"/>
</dbReference>
<dbReference type="KEGG" id="yag:AABB28_11615"/>
<dbReference type="PANTHER" id="PTHR37423">
    <property type="entry name" value="SOLUBLE LYTIC MUREIN TRANSGLYCOSYLASE-RELATED"/>
    <property type="match status" value="1"/>
</dbReference>
<dbReference type="RefSeq" id="WP_342068939.1">
    <property type="nucleotide sequence ID" value="NZ_CP151762.1"/>
</dbReference>
<name>A0AAN0NDP9_9RHOB</name>
<evidence type="ECO:0000256" key="2">
    <source>
        <dbReference type="ARBA" id="ARBA00009387"/>
    </source>
</evidence>
<dbReference type="GO" id="GO:0042597">
    <property type="term" value="C:periplasmic space"/>
    <property type="evidence" value="ECO:0007669"/>
    <property type="project" value="InterPro"/>
</dbReference>
<feature type="domain" description="Transglycosylase SLT" evidence="6">
    <location>
        <begin position="489"/>
        <end position="589"/>
    </location>
</feature>